<name>A0A8J5SD82_ZIZPA</name>
<dbReference type="OrthoDB" id="1055148at2759"/>
<evidence type="ECO:0000313" key="2">
    <source>
        <dbReference type="Proteomes" id="UP000729402"/>
    </source>
</evidence>
<organism evidence="1 2">
    <name type="scientific">Zizania palustris</name>
    <name type="common">Northern wild rice</name>
    <dbReference type="NCBI Taxonomy" id="103762"/>
    <lineage>
        <taxon>Eukaryota</taxon>
        <taxon>Viridiplantae</taxon>
        <taxon>Streptophyta</taxon>
        <taxon>Embryophyta</taxon>
        <taxon>Tracheophyta</taxon>
        <taxon>Spermatophyta</taxon>
        <taxon>Magnoliopsida</taxon>
        <taxon>Liliopsida</taxon>
        <taxon>Poales</taxon>
        <taxon>Poaceae</taxon>
        <taxon>BOP clade</taxon>
        <taxon>Oryzoideae</taxon>
        <taxon>Oryzeae</taxon>
        <taxon>Zizaniinae</taxon>
        <taxon>Zizania</taxon>
    </lineage>
</organism>
<reference evidence="1" key="1">
    <citation type="journal article" date="2021" name="bioRxiv">
        <title>Whole Genome Assembly and Annotation of Northern Wild Rice, Zizania palustris L., Supports a Whole Genome Duplication in the Zizania Genus.</title>
        <authorList>
            <person name="Haas M."/>
            <person name="Kono T."/>
            <person name="Macchietto M."/>
            <person name="Millas R."/>
            <person name="McGilp L."/>
            <person name="Shao M."/>
            <person name="Duquette J."/>
            <person name="Hirsch C.N."/>
            <person name="Kimball J."/>
        </authorList>
    </citation>
    <scope>NUCLEOTIDE SEQUENCE</scope>
    <source>
        <tissue evidence="1">Fresh leaf tissue</tissue>
    </source>
</reference>
<dbReference type="Proteomes" id="UP000729402">
    <property type="component" value="Unassembled WGS sequence"/>
</dbReference>
<dbReference type="AlphaFoldDB" id="A0A8J5SD82"/>
<comment type="caution">
    <text evidence="1">The sequence shown here is derived from an EMBL/GenBank/DDBJ whole genome shotgun (WGS) entry which is preliminary data.</text>
</comment>
<sequence>MAPCGASSIANSCRGCCISRALTSSRRRVWVRRVLMEKLRESGADAPDVMEAFRYTMFDLLVLMCFGECLDEPTIHAIEKVERVWLIYISRKMSVFFFPCITKHLF</sequence>
<keyword evidence="2" id="KW-1185">Reference proteome</keyword>
<accession>A0A8J5SD82</accession>
<protein>
    <submittedName>
        <fullName evidence="1">Uncharacterized protein</fullName>
    </submittedName>
</protein>
<proteinExistence type="predicted"/>
<reference evidence="1" key="2">
    <citation type="submission" date="2021-02" db="EMBL/GenBank/DDBJ databases">
        <authorList>
            <person name="Kimball J.A."/>
            <person name="Haas M.W."/>
            <person name="Macchietto M."/>
            <person name="Kono T."/>
            <person name="Duquette J."/>
            <person name="Shao M."/>
        </authorList>
    </citation>
    <scope>NUCLEOTIDE SEQUENCE</scope>
    <source>
        <tissue evidence="1">Fresh leaf tissue</tissue>
    </source>
</reference>
<gene>
    <name evidence="1" type="ORF">GUJ93_ZPchr0003g17584</name>
</gene>
<dbReference type="EMBL" id="JAAALK010000286">
    <property type="protein sequence ID" value="KAG8063764.1"/>
    <property type="molecule type" value="Genomic_DNA"/>
</dbReference>
<evidence type="ECO:0000313" key="1">
    <source>
        <dbReference type="EMBL" id="KAG8063764.1"/>
    </source>
</evidence>